<evidence type="ECO:0000256" key="1">
    <source>
        <dbReference type="SAM" id="MobiDB-lite"/>
    </source>
</evidence>
<dbReference type="EMBL" id="BAABBQ010000001">
    <property type="protein sequence ID" value="GAA4008716.1"/>
    <property type="molecule type" value="Genomic_DNA"/>
</dbReference>
<keyword evidence="3" id="KW-1185">Reference proteome</keyword>
<reference evidence="3" key="1">
    <citation type="journal article" date="2019" name="Int. J. Syst. Evol. Microbiol.">
        <title>The Global Catalogue of Microorganisms (GCM) 10K type strain sequencing project: providing services to taxonomists for standard genome sequencing and annotation.</title>
        <authorList>
            <consortium name="The Broad Institute Genomics Platform"/>
            <consortium name="The Broad Institute Genome Sequencing Center for Infectious Disease"/>
            <person name="Wu L."/>
            <person name="Ma J."/>
        </authorList>
    </citation>
    <scope>NUCLEOTIDE SEQUENCE [LARGE SCALE GENOMIC DNA]</scope>
    <source>
        <strain evidence="3">JCM 17563</strain>
    </source>
</reference>
<dbReference type="RefSeq" id="WP_344705514.1">
    <property type="nucleotide sequence ID" value="NZ_BAABBQ010000001.1"/>
</dbReference>
<evidence type="ECO:0000313" key="2">
    <source>
        <dbReference type="EMBL" id="GAA4008716.1"/>
    </source>
</evidence>
<proteinExistence type="predicted"/>
<protein>
    <recommendedName>
        <fullName evidence="4">TetR family transcriptional regulator</fullName>
    </recommendedName>
</protein>
<feature type="compositionally biased region" description="Pro residues" evidence="1">
    <location>
        <begin position="32"/>
        <end position="42"/>
    </location>
</feature>
<evidence type="ECO:0008006" key="4">
    <source>
        <dbReference type="Google" id="ProtNLM"/>
    </source>
</evidence>
<accession>A0ABP7S9F7</accession>
<feature type="region of interest" description="Disordered" evidence="1">
    <location>
        <begin position="1"/>
        <end position="42"/>
    </location>
</feature>
<organism evidence="2 3">
    <name type="scientific">Sphingomonas swuensis</name>
    <dbReference type="NCBI Taxonomy" id="977800"/>
    <lineage>
        <taxon>Bacteria</taxon>
        <taxon>Pseudomonadati</taxon>
        <taxon>Pseudomonadota</taxon>
        <taxon>Alphaproteobacteria</taxon>
        <taxon>Sphingomonadales</taxon>
        <taxon>Sphingomonadaceae</taxon>
        <taxon>Sphingomonas</taxon>
    </lineage>
</organism>
<evidence type="ECO:0000313" key="3">
    <source>
        <dbReference type="Proteomes" id="UP001500235"/>
    </source>
</evidence>
<feature type="compositionally biased region" description="Basic and acidic residues" evidence="1">
    <location>
        <begin position="1"/>
        <end position="10"/>
    </location>
</feature>
<comment type="caution">
    <text evidence="2">The sequence shown here is derived from an EMBL/GenBank/DDBJ whole genome shotgun (WGS) entry which is preliminary data.</text>
</comment>
<name>A0ABP7S9F7_9SPHN</name>
<sequence length="193" mass="20877">MSDSPDHREPASAAIFDADDPLTPRRGLCPPQAEPPGQDPPRPLTVAVMAAFCERLAECGMVHRAAAEVGFSRNTLYRHRRNNPSFAAAWDSALVHARQRLADYLLERAFEGSFDFTYEGGELVGHRHYLDSRLGYAMLCRLDRAAEQRDGGGATPEDRDCEAFDRLVTAIRPTGDLPLSISVAAGAAAPGGG</sequence>
<dbReference type="Proteomes" id="UP001500235">
    <property type="component" value="Unassembled WGS sequence"/>
</dbReference>
<dbReference type="Gene3D" id="1.10.10.60">
    <property type="entry name" value="Homeodomain-like"/>
    <property type="match status" value="1"/>
</dbReference>
<gene>
    <name evidence="2" type="ORF">GCM10022280_01830</name>
</gene>